<dbReference type="SUPFAM" id="SSF46785">
    <property type="entry name" value="Winged helix' DNA-binding domain"/>
    <property type="match status" value="1"/>
</dbReference>
<accession>A0ABS8IP27</accession>
<keyword evidence="4" id="KW-1185">Reference proteome</keyword>
<sequence length="164" mass="17917">MRLTAYTDYSLRTLIFLAMNREQLVTVQQIADAHGIAKNHLTKVVHHLGTLGYIVTVRGRNGGLRLGRDPSEIVIGDVVRHTETDFYMASCFDQATANCMYSAACSLKGELSKATAAFLEVLDAVTLEQMAIKEERKRGAKAAAKAGAGAKPVELHFKPRRKAA</sequence>
<dbReference type="NCBIfam" id="TIGR00738">
    <property type="entry name" value="rrf2_super"/>
    <property type="match status" value="1"/>
</dbReference>
<evidence type="ECO:0000313" key="3">
    <source>
        <dbReference type="EMBL" id="MCC6070355.1"/>
    </source>
</evidence>
<dbReference type="Pfam" id="PF02082">
    <property type="entry name" value="Rrf2"/>
    <property type="match status" value="1"/>
</dbReference>
<reference evidence="3 4" key="1">
    <citation type="submission" date="2021-11" db="EMBL/GenBank/DDBJ databases">
        <authorList>
            <person name="Huq M.A."/>
        </authorList>
    </citation>
    <scope>NUCLEOTIDE SEQUENCE [LARGE SCALE GENOMIC DNA]</scope>
    <source>
        <strain evidence="3 4">MAHUQ-52</strain>
    </source>
</reference>
<name>A0ABS8IP27_9BURK</name>
<dbReference type="PROSITE" id="PS51197">
    <property type="entry name" value="HTH_RRF2_2"/>
    <property type="match status" value="1"/>
</dbReference>
<dbReference type="InterPro" id="IPR036390">
    <property type="entry name" value="WH_DNA-bd_sf"/>
</dbReference>
<evidence type="ECO:0000256" key="2">
    <source>
        <dbReference type="SAM" id="MobiDB-lite"/>
    </source>
</evidence>
<keyword evidence="1" id="KW-0238">DNA-binding</keyword>
<dbReference type="Gene3D" id="1.10.10.10">
    <property type="entry name" value="Winged helix-like DNA-binding domain superfamily/Winged helix DNA-binding domain"/>
    <property type="match status" value="1"/>
</dbReference>
<protein>
    <submittedName>
        <fullName evidence="3">Rrf2 family transcriptional regulator</fullName>
    </submittedName>
</protein>
<dbReference type="PANTHER" id="PTHR33221:SF4">
    <property type="entry name" value="HTH-TYPE TRANSCRIPTIONAL REPRESSOR NSRR"/>
    <property type="match status" value="1"/>
</dbReference>
<dbReference type="InterPro" id="IPR036388">
    <property type="entry name" value="WH-like_DNA-bd_sf"/>
</dbReference>
<feature type="region of interest" description="Disordered" evidence="2">
    <location>
        <begin position="143"/>
        <end position="164"/>
    </location>
</feature>
<proteinExistence type="predicted"/>
<dbReference type="RefSeq" id="WP_229431282.1">
    <property type="nucleotide sequence ID" value="NZ_JAJHPV010000009.1"/>
</dbReference>
<comment type="caution">
    <text evidence="3">The sequence shown here is derived from an EMBL/GenBank/DDBJ whole genome shotgun (WGS) entry which is preliminary data.</text>
</comment>
<evidence type="ECO:0000256" key="1">
    <source>
        <dbReference type="ARBA" id="ARBA00023125"/>
    </source>
</evidence>
<gene>
    <name evidence="3" type="ORF">LMJ30_05190</name>
</gene>
<dbReference type="PANTHER" id="PTHR33221">
    <property type="entry name" value="WINGED HELIX-TURN-HELIX TRANSCRIPTIONAL REGULATOR, RRF2 FAMILY"/>
    <property type="match status" value="1"/>
</dbReference>
<dbReference type="Proteomes" id="UP001198701">
    <property type="component" value="Unassembled WGS sequence"/>
</dbReference>
<evidence type="ECO:0000313" key="4">
    <source>
        <dbReference type="Proteomes" id="UP001198701"/>
    </source>
</evidence>
<organism evidence="3 4">
    <name type="scientific">Massilia agrisoli</name>
    <dbReference type="NCBI Taxonomy" id="2892444"/>
    <lineage>
        <taxon>Bacteria</taxon>
        <taxon>Pseudomonadati</taxon>
        <taxon>Pseudomonadota</taxon>
        <taxon>Betaproteobacteria</taxon>
        <taxon>Burkholderiales</taxon>
        <taxon>Oxalobacteraceae</taxon>
        <taxon>Telluria group</taxon>
        <taxon>Massilia</taxon>
    </lineage>
</organism>
<dbReference type="InterPro" id="IPR000944">
    <property type="entry name" value="Tscrpt_reg_Rrf2"/>
</dbReference>
<dbReference type="EMBL" id="JAJHPV010000009">
    <property type="protein sequence ID" value="MCC6070355.1"/>
    <property type="molecule type" value="Genomic_DNA"/>
</dbReference>